<evidence type="ECO:0000256" key="12">
    <source>
        <dbReference type="SAM" id="MobiDB-lite"/>
    </source>
</evidence>
<keyword evidence="15" id="KW-1185">Reference proteome</keyword>
<dbReference type="PROSITE" id="PS50293">
    <property type="entry name" value="TPR_REGION"/>
    <property type="match status" value="1"/>
</dbReference>
<dbReference type="Proteomes" id="UP001474421">
    <property type="component" value="Unassembled WGS sequence"/>
</dbReference>
<evidence type="ECO:0000256" key="7">
    <source>
        <dbReference type="ARBA" id="ARBA00058932"/>
    </source>
</evidence>
<keyword evidence="5" id="KW-0007">Acetylation</keyword>
<dbReference type="InterPro" id="IPR019734">
    <property type="entry name" value="TPR_rpt"/>
</dbReference>
<comment type="caution">
    <text evidence="14">The sequence shown here is derived from an EMBL/GenBank/DDBJ whole genome shotgun (WGS) entry which is preliminary data.</text>
</comment>
<dbReference type="InterPro" id="IPR032374">
    <property type="entry name" value="SGTA_dimer"/>
</dbReference>
<dbReference type="InterPro" id="IPR011990">
    <property type="entry name" value="TPR-like_helical_dom_sf"/>
</dbReference>
<evidence type="ECO:0000313" key="14">
    <source>
        <dbReference type="EMBL" id="KAK9408508.1"/>
    </source>
</evidence>
<accession>A0AAW1C3D2</accession>
<evidence type="ECO:0000256" key="1">
    <source>
        <dbReference type="ARBA" id="ARBA00008175"/>
    </source>
</evidence>
<keyword evidence="6" id="KW-0143">Chaperone</keyword>
<dbReference type="PROSITE" id="PS50005">
    <property type="entry name" value="TPR"/>
    <property type="match status" value="3"/>
</dbReference>
<dbReference type="GO" id="GO:0006620">
    <property type="term" value="P:post-translational protein targeting to endoplasmic reticulum membrane"/>
    <property type="evidence" value="ECO:0007669"/>
    <property type="project" value="TreeGrafter"/>
</dbReference>
<feature type="compositionally biased region" description="Basic and acidic residues" evidence="12">
    <location>
        <begin position="133"/>
        <end position="148"/>
    </location>
</feature>
<dbReference type="Gene3D" id="1.20.5.420">
    <property type="entry name" value="Immunoglobulin FC, subunit C"/>
    <property type="match status" value="1"/>
</dbReference>
<keyword evidence="4 11" id="KW-0802">TPR repeat</keyword>
<evidence type="ECO:0000259" key="13">
    <source>
        <dbReference type="Pfam" id="PF16546"/>
    </source>
</evidence>
<protein>
    <recommendedName>
        <fullName evidence="9">Small glutamine-rich tetratricopeptide repeat-containing protein beta</fullName>
    </recommendedName>
    <alternativeName>
        <fullName evidence="10">Beta-SGT</fullName>
    </alternativeName>
</protein>
<evidence type="ECO:0000256" key="9">
    <source>
        <dbReference type="ARBA" id="ARBA00070478"/>
    </source>
</evidence>
<dbReference type="PANTHER" id="PTHR45831">
    <property type="entry name" value="LD24721P"/>
    <property type="match status" value="1"/>
</dbReference>
<gene>
    <name evidence="14" type="ORF">NXF25_007282</name>
</gene>
<sequence length="489" mass="54162">MQASEGHIVRSHPNLYLGDKFRAGETGVSCTEYLLKLRPAEMAKDSIERGKERTTAFRPARRQPAAPPEPSQSPPLLFPSTSAGNSFPTCRQEAWLATLGKERQSHFRPSEPRRRAPSTDSRARCSRFPPSPFRERHGSPQASGREKFAAPGRPARVSEGKQAARPSDQPLPSLLLARKAALNLRMSSVKHLVYAIIHFLREQSQMDTFTSDEQESLEVAIQCLETVFKINLEDTRLAVPSRLIEIFADSCHKNEILPLSDSLPEDLEKADQLKDEGNNHMKEDNYAAAVDCYTRAIELDPNNAVYYCNRAAAQSKLNNHSEAIKDCERAIAIDPKYSKAYGRMGLALTSMNKYQEAINSYQKALDLDPENDSYKSNLKIAEQKSRDMSSPTGTGLSFDMASLINNPAFISMAASLMQNPQVQQLMSGMMTNAIGGPAAGVGGLTDLSSLIHAGQQFAQQIQQQNPELIEQLRNHVRSRSFSGSTEEHS</sequence>
<dbReference type="EMBL" id="JAOTOJ010000002">
    <property type="protein sequence ID" value="KAK9408508.1"/>
    <property type="molecule type" value="Genomic_DNA"/>
</dbReference>
<comment type="similarity">
    <text evidence="1">Belongs to the SGT family.</text>
</comment>
<name>A0AAW1C3D2_CROAD</name>
<feature type="region of interest" description="Disordered" evidence="12">
    <location>
        <begin position="41"/>
        <end position="84"/>
    </location>
</feature>
<dbReference type="GO" id="GO:0016020">
    <property type="term" value="C:membrane"/>
    <property type="evidence" value="ECO:0007669"/>
    <property type="project" value="TreeGrafter"/>
</dbReference>
<evidence type="ECO:0000256" key="6">
    <source>
        <dbReference type="ARBA" id="ARBA00023186"/>
    </source>
</evidence>
<keyword evidence="2" id="KW-0597">Phosphoprotein</keyword>
<dbReference type="Pfam" id="PF16546">
    <property type="entry name" value="SGTA_dimer"/>
    <property type="match status" value="1"/>
</dbReference>
<dbReference type="InterPro" id="IPR013105">
    <property type="entry name" value="TPR_2"/>
</dbReference>
<dbReference type="SMART" id="SM00028">
    <property type="entry name" value="TPR"/>
    <property type="match status" value="3"/>
</dbReference>
<feature type="repeat" description="TPR" evidence="11">
    <location>
        <begin position="270"/>
        <end position="303"/>
    </location>
</feature>
<dbReference type="GO" id="GO:0042802">
    <property type="term" value="F:identical protein binding"/>
    <property type="evidence" value="ECO:0007669"/>
    <property type="project" value="UniProtKB-ARBA"/>
</dbReference>
<dbReference type="Pfam" id="PF00515">
    <property type="entry name" value="TPR_1"/>
    <property type="match status" value="2"/>
</dbReference>
<evidence type="ECO:0000256" key="10">
    <source>
        <dbReference type="ARBA" id="ARBA00079605"/>
    </source>
</evidence>
<feature type="repeat" description="TPR" evidence="11">
    <location>
        <begin position="338"/>
        <end position="371"/>
    </location>
</feature>
<dbReference type="GO" id="GO:0072380">
    <property type="term" value="C:TRC complex"/>
    <property type="evidence" value="ECO:0007669"/>
    <property type="project" value="TreeGrafter"/>
</dbReference>
<feature type="compositionally biased region" description="Basic and acidic residues" evidence="12">
    <location>
        <begin position="41"/>
        <end position="55"/>
    </location>
</feature>
<dbReference type="AlphaFoldDB" id="A0AAW1C3D2"/>
<feature type="compositionally biased region" description="Basic and acidic residues" evidence="12">
    <location>
        <begin position="100"/>
        <end position="114"/>
    </location>
</feature>
<dbReference type="PANTHER" id="PTHR45831:SF1">
    <property type="entry name" value="SMALL GLUTAMINE-RICH TETRATRICOPEPTIDE REPEAT-CONTAINING PROTEIN BETA"/>
    <property type="match status" value="1"/>
</dbReference>
<dbReference type="InterPro" id="IPR047150">
    <property type="entry name" value="SGT"/>
</dbReference>
<dbReference type="Gene3D" id="1.25.40.10">
    <property type="entry name" value="Tetratricopeptide repeat domain"/>
    <property type="match status" value="1"/>
</dbReference>
<evidence type="ECO:0000256" key="5">
    <source>
        <dbReference type="ARBA" id="ARBA00022990"/>
    </source>
</evidence>
<dbReference type="SUPFAM" id="SSF48452">
    <property type="entry name" value="TPR-like"/>
    <property type="match status" value="1"/>
</dbReference>
<dbReference type="Pfam" id="PF07719">
    <property type="entry name" value="TPR_2"/>
    <property type="match status" value="1"/>
</dbReference>
<proteinExistence type="inferred from homology"/>
<feature type="domain" description="SGTA homodimerisation" evidence="13">
    <location>
        <begin position="190"/>
        <end position="247"/>
    </location>
</feature>
<feature type="region of interest" description="Disordered" evidence="12">
    <location>
        <begin position="100"/>
        <end position="170"/>
    </location>
</feature>
<evidence type="ECO:0000256" key="8">
    <source>
        <dbReference type="ARBA" id="ARBA00063423"/>
    </source>
</evidence>
<evidence type="ECO:0000256" key="11">
    <source>
        <dbReference type="PROSITE-ProRule" id="PRU00339"/>
    </source>
</evidence>
<evidence type="ECO:0000313" key="15">
    <source>
        <dbReference type="Proteomes" id="UP001474421"/>
    </source>
</evidence>
<feature type="repeat" description="TPR" evidence="11">
    <location>
        <begin position="304"/>
        <end position="337"/>
    </location>
</feature>
<evidence type="ECO:0000256" key="3">
    <source>
        <dbReference type="ARBA" id="ARBA00022737"/>
    </source>
</evidence>
<comment type="subunit">
    <text evidence="8">Homooligomerize.</text>
</comment>
<evidence type="ECO:0000256" key="2">
    <source>
        <dbReference type="ARBA" id="ARBA00022553"/>
    </source>
</evidence>
<comment type="function">
    <text evidence="7">Co-chaperone that binds directly to HSC70 and HSP70 and regulates their ATPase activity.</text>
</comment>
<organism evidence="14 15">
    <name type="scientific">Crotalus adamanteus</name>
    <name type="common">Eastern diamondback rattlesnake</name>
    <dbReference type="NCBI Taxonomy" id="8729"/>
    <lineage>
        <taxon>Eukaryota</taxon>
        <taxon>Metazoa</taxon>
        <taxon>Chordata</taxon>
        <taxon>Craniata</taxon>
        <taxon>Vertebrata</taxon>
        <taxon>Euteleostomi</taxon>
        <taxon>Lepidosauria</taxon>
        <taxon>Squamata</taxon>
        <taxon>Bifurcata</taxon>
        <taxon>Unidentata</taxon>
        <taxon>Episquamata</taxon>
        <taxon>Toxicofera</taxon>
        <taxon>Serpentes</taxon>
        <taxon>Colubroidea</taxon>
        <taxon>Viperidae</taxon>
        <taxon>Crotalinae</taxon>
        <taxon>Crotalus</taxon>
    </lineage>
</organism>
<dbReference type="GO" id="GO:0060090">
    <property type="term" value="F:molecular adaptor activity"/>
    <property type="evidence" value="ECO:0007669"/>
    <property type="project" value="TreeGrafter"/>
</dbReference>
<evidence type="ECO:0000256" key="4">
    <source>
        <dbReference type="ARBA" id="ARBA00022803"/>
    </source>
</evidence>
<dbReference type="FunFam" id="1.20.5.420:FF:000002">
    <property type="entry name" value="Small glutamine-rich tetratricopeptide repeat-containing protein alpha"/>
    <property type="match status" value="1"/>
</dbReference>
<reference evidence="14 15" key="1">
    <citation type="journal article" date="2024" name="Proc. Natl. Acad. Sci. U.S.A.">
        <title>The genetic regulatory architecture and epigenomic basis for age-related changes in rattlesnake venom.</title>
        <authorList>
            <person name="Hogan M.P."/>
            <person name="Holding M.L."/>
            <person name="Nystrom G.S."/>
            <person name="Colston T.J."/>
            <person name="Bartlett D.A."/>
            <person name="Mason A.J."/>
            <person name="Ellsworth S.A."/>
            <person name="Rautsaw R.M."/>
            <person name="Lawrence K.C."/>
            <person name="Strickland J.L."/>
            <person name="He B."/>
            <person name="Fraser P."/>
            <person name="Margres M.J."/>
            <person name="Gilbert D.M."/>
            <person name="Gibbs H.L."/>
            <person name="Parkinson C.L."/>
            <person name="Rokyta D.R."/>
        </authorList>
    </citation>
    <scope>NUCLEOTIDE SEQUENCE [LARGE SCALE GENOMIC DNA]</scope>
    <source>
        <strain evidence="14">DRR0105</strain>
    </source>
</reference>
<keyword evidence="3" id="KW-0677">Repeat</keyword>
<dbReference type="FunFam" id="1.25.40.10:FF:000103">
    <property type="entry name" value="small glutamine-rich tetratricopeptide repeat-containing protein beta"/>
    <property type="match status" value="1"/>
</dbReference>
<feature type="compositionally biased region" description="Pro residues" evidence="12">
    <location>
        <begin position="65"/>
        <end position="77"/>
    </location>
</feature>